<reference evidence="1 2" key="1">
    <citation type="submission" date="2024-09" db="EMBL/GenBank/DDBJ databases">
        <authorList>
            <person name="Sun Q."/>
            <person name="Mori K."/>
        </authorList>
    </citation>
    <scope>NUCLEOTIDE SEQUENCE [LARGE SCALE GENOMIC DNA]</scope>
    <source>
        <strain evidence="1 2">NCAIM B.02481</strain>
    </source>
</reference>
<comment type="caution">
    <text evidence="1">The sequence shown here is derived from an EMBL/GenBank/DDBJ whole genome shotgun (WGS) entry which is preliminary data.</text>
</comment>
<dbReference type="Proteomes" id="UP001589832">
    <property type="component" value="Unassembled WGS sequence"/>
</dbReference>
<organism evidence="1 2">
    <name type="scientific">Winogradskyella pulchriflava</name>
    <dbReference type="NCBI Taxonomy" id="1110688"/>
    <lineage>
        <taxon>Bacteria</taxon>
        <taxon>Pseudomonadati</taxon>
        <taxon>Bacteroidota</taxon>
        <taxon>Flavobacteriia</taxon>
        <taxon>Flavobacteriales</taxon>
        <taxon>Flavobacteriaceae</taxon>
        <taxon>Winogradskyella</taxon>
    </lineage>
</organism>
<evidence type="ECO:0000313" key="2">
    <source>
        <dbReference type="Proteomes" id="UP001589832"/>
    </source>
</evidence>
<dbReference type="RefSeq" id="WP_386063423.1">
    <property type="nucleotide sequence ID" value="NZ_JBHLTQ010000005.1"/>
</dbReference>
<sequence length="222" mass="25969">MNTTGFIMLNRNIVDWEWYTDVNAKALFMHCLLKVNYSAKRWQGILIKKGEFITSYEKLAIETGLTISKVRTALSKLQLSDDIHIETTSSFTKISIVNLKKYVSKSNRERTDESNDKQISTRNSKALANATQSNNNHLATTKSNNIINRKKIFRDKVFAHTQYSEELLNDFFNYWSETDRDGKLMKHENHVFFEIDKRLMKWKKNEKPIHGKIKTLVTATNR</sequence>
<dbReference type="EMBL" id="JBHLTQ010000005">
    <property type="protein sequence ID" value="MFC0604935.1"/>
    <property type="molecule type" value="Genomic_DNA"/>
</dbReference>
<gene>
    <name evidence="1" type="ORF">ACFFGA_10255</name>
</gene>
<evidence type="ECO:0000313" key="1">
    <source>
        <dbReference type="EMBL" id="MFC0604935.1"/>
    </source>
</evidence>
<keyword evidence="2" id="KW-1185">Reference proteome</keyword>
<accession>A0ABV6QB80</accession>
<protein>
    <submittedName>
        <fullName evidence="1">Uncharacterized protein</fullName>
    </submittedName>
</protein>
<name>A0ABV6QB80_9FLAO</name>
<proteinExistence type="predicted"/>